<feature type="region of interest" description="Disordered" evidence="1">
    <location>
        <begin position="682"/>
        <end position="707"/>
    </location>
</feature>
<reference evidence="2 3" key="1">
    <citation type="submission" date="2015-08" db="EMBL/GenBank/DDBJ databases">
        <title>Next Generation Sequencing and Analysis of the Genome of Puccinia sorghi L Schw, the Causal Agent of Maize Common Rust.</title>
        <authorList>
            <person name="Rochi L."/>
            <person name="Burguener G."/>
            <person name="Darino M."/>
            <person name="Turjanski A."/>
            <person name="Kreff E."/>
            <person name="Dieguez M.J."/>
            <person name="Sacco F."/>
        </authorList>
    </citation>
    <scope>NUCLEOTIDE SEQUENCE [LARGE SCALE GENOMIC DNA]</scope>
    <source>
        <strain evidence="2 3">RO10H11247</strain>
    </source>
</reference>
<evidence type="ECO:0000313" key="2">
    <source>
        <dbReference type="EMBL" id="KNZ60798.1"/>
    </source>
</evidence>
<accession>A0A0L6VJ69</accession>
<feature type="compositionally biased region" description="Low complexity" evidence="1">
    <location>
        <begin position="683"/>
        <end position="696"/>
    </location>
</feature>
<organism evidence="2 3">
    <name type="scientific">Puccinia sorghi</name>
    <dbReference type="NCBI Taxonomy" id="27349"/>
    <lineage>
        <taxon>Eukaryota</taxon>
        <taxon>Fungi</taxon>
        <taxon>Dikarya</taxon>
        <taxon>Basidiomycota</taxon>
        <taxon>Pucciniomycotina</taxon>
        <taxon>Pucciniomycetes</taxon>
        <taxon>Pucciniales</taxon>
        <taxon>Pucciniaceae</taxon>
        <taxon>Puccinia</taxon>
    </lineage>
</organism>
<dbReference type="AlphaFoldDB" id="A0A0L6VJ69"/>
<keyword evidence="3" id="KW-1185">Reference proteome</keyword>
<protein>
    <submittedName>
        <fullName evidence="2">Uncharacterized protein</fullName>
    </submittedName>
</protein>
<name>A0A0L6VJ69_9BASI</name>
<dbReference type="Proteomes" id="UP000037035">
    <property type="component" value="Unassembled WGS sequence"/>
</dbReference>
<comment type="caution">
    <text evidence="2">The sequence shown here is derived from an EMBL/GenBank/DDBJ whole genome shotgun (WGS) entry which is preliminary data.</text>
</comment>
<evidence type="ECO:0000256" key="1">
    <source>
        <dbReference type="SAM" id="MobiDB-lite"/>
    </source>
</evidence>
<dbReference type="EMBL" id="LAVV01005552">
    <property type="protein sequence ID" value="KNZ60798.1"/>
    <property type="molecule type" value="Genomic_DNA"/>
</dbReference>
<dbReference type="VEuPathDB" id="FungiDB:VP01_1499g1"/>
<evidence type="ECO:0000313" key="3">
    <source>
        <dbReference type="Proteomes" id="UP000037035"/>
    </source>
</evidence>
<proteinExistence type="predicted"/>
<sequence>MSGVSPRPSLEHLYKLPHLLNMKYTILYVFLFVAHHFQAGTDIWLYDIVCGGIFTGSLIMLCKSKPKESPQIVSIVLVLFLHHSDFILSTPILSGLLVALSSSCCVVLLKHTVFPKRSACCPSPCLLVWCYSHMCLPFFEYPLSCSDFIILLQKHIPQGEREVKIGAIDSQALIGRKQLQLERECVYTNKWIYKKKYQRLTYEECRTKALIRTLISMYNLPQNQPHPPMSPNTFVLILHQSKERSCMTSQQHTSDPMVSFFCTEFEHFLKIDCKQNQKTRKIIPLRGTIFVEAQHADIIETKRKTGTGERKQDELTMSCGFNVECQRLQRGKLMTESEGKRMQFFRSRKIGRSKRTWSREEPGELKFHKSERLFKLGFEFGYEVMFPRGFHISVQMLSQASRARNRNTLNSNKIHRHSDTGLALINFHVIHNLVMLDLWFHVECAWKSQARAIFAKKRHENKAGNMEEHQAAAAALILYLLDTFSFDAFLPFPAPSPRAGGSASYRMLSFWARDFLQARRWGTLQLRMTTGNSHIQFARILSFSLCISRPFFYMTRTPTMMSVLGNDAPNDASVHQKCESQTGSLGEGGANSDTRKKDKIFVFLIFFLSSESKRTCAGKCEWQSGQKRASCAACGFYGRPRLIERGEVSSWRRRVSDEKLIICREVWEASAGEAVSLRNEIYPPSQQRSRPSEPQETSIKPRLMTTGNLLLPPGREHKFLVDRSSGIAKKRNGAIDTPFHLRHGYGYDNHKWLHHDELAGDYFCTSSIANVYITSISPSTAGPKSNKSFNTVTHSL</sequence>
<gene>
    <name evidence="2" type="ORF">VP01_1499g1</name>
</gene>